<dbReference type="Gene3D" id="2.130.10.10">
    <property type="entry name" value="YVTN repeat-like/Quinoprotein amine dehydrogenase"/>
    <property type="match status" value="2"/>
</dbReference>
<dbReference type="Proteomes" id="UP000288805">
    <property type="component" value="Unassembled WGS sequence"/>
</dbReference>
<evidence type="ECO:0000256" key="3">
    <source>
        <dbReference type="PROSITE-ProRule" id="PRU00221"/>
    </source>
</evidence>
<feature type="repeat" description="WD" evidence="3">
    <location>
        <begin position="1628"/>
        <end position="1663"/>
    </location>
</feature>
<dbReference type="PROSITE" id="PS50197">
    <property type="entry name" value="BEACH"/>
    <property type="match status" value="1"/>
</dbReference>
<evidence type="ECO:0000313" key="7">
    <source>
        <dbReference type="EMBL" id="RVW18117.1"/>
    </source>
</evidence>
<dbReference type="InterPro" id="IPR011009">
    <property type="entry name" value="Kinase-like_dom_sf"/>
</dbReference>
<dbReference type="SUPFAM" id="SSF56112">
    <property type="entry name" value="Protein kinase-like (PK-like)"/>
    <property type="match status" value="2"/>
</dbReference>
<dbReference type="InterPro" id="IPR000409">
    <property type="entry name" value="BEACH_dom"/>
</dbReference>
<dbReference type="InterPro" id="IPR019775">
    <property type="entry name" value="WD40_repeat_CS"/>
</dbReference>
<evidence type="ECO:0000256" key="1">
    <source>
        <dbReference type="ARBA" id="ARBA00022574"/>
    </source>
</evidence>
<keyword evidence="2" id="KW-0677">Repeat</keyword>
<dbReference type="PANTHER" id="PTHR46866:SF1">
    <property type="entry name" value="GH12955P"/>
    <property type="match status" value="1"/>
</dbReference>
<keyword evidence="1 3" id="KW-0853">WD repeat</keyword>
<dbReference type="Gene3D" id="1.10.1540.10">
    <property type="entry name" value="BEACH domain"/>
    <property type="match status" value="1"/>
</dbReference>
<dbReference type="SMART" id="SM00320">
    <property type="entry name" value="WD40"/>
    <property type="match status" value="5"/>
</dbReference>
<dbReference type="InterPro" id="IPR036322">
    <property type="entry name" value="WD40_repeat_dom_sf"/>
</dbReference>
<reference evidence="7 8" key="1">
    <citation type="journal article" date="2018" name="PLoS Genet.">
        <title>Population sequencing reveals clonal diversity and ancestral inbreeding in the grapevine cultivar Chardonnay.</title>
        <authorList>
            <person name="Roach M.J."/>
            <person name="Johnson D.L."/>
            <person name="Bohlmann J."/>
            <person name="van Vuuren H.J."/>
            <person name="Jones S.J."/>
            <person name="Pretorius I.S."/>
            <person name="Schmidt S.A."/>
            <person name="Borneman A.R."/>
        </authorList>
    </citation>
    <scope>NUCLEOTIDE SEQUENCE [LARGE SCALE GENOMIC DNA]</scope>
    <source>
        <strain evidence="8">cv. Chardonnay</strain>
        <tissue evidence="7">Leaf</tissue>
    </source>
</reference>
<dbReference type="PANTHER" id="PTHR46866">
    <property type="entry name" value="GH12955P"/>
    <property type="match status" value="1"/>
</dbReference>
<sequence length="1756" mass="195127">MEDEPCFECLQRRFQSDFSNKLIFSYGVSDSGLPFGSGAVVQMANPNGEAASAEFILVCMPTHANDCLAKYVDEYFMENPEGSYKEGIGDIIVSEINQHQAEVGVPNLTDETASSDSLLNRSESLLNGDRKIILAGLRSRSSKCNHSSRFSCSRMISALAPVARIGICSDFIFEELASDFSSGSVEDHVLCSLSLLIEGKATGRDSINFLNLVGIPSFNEDIFPGCLMHPNIAPILGMLKTSDYVNLVLPKAPYTLENILHYSPNALNSEWHMKFLIYQLLSALAYIHGLGVTHGNICPSNVMLTDSCWSWLRICDNPWLRSNLSSGNEECAIISSSRLGCFIAGCPSQDLYADLKLSPSIDWHLNFDRWWRGDLSNFEYLLILNRLAGRRWGDHTFHTVMPWVIDFSIKPDENVDEGWRDLSKSKWRLAKGDEQLDFTYSTSEIPHHVSEECLSELAVCSYKARRLPLSVLRLAVRSVYEPNEYPSNMQRLYQWTPDECIPEFYCDPQIFRSLHSGMADLAVPSWARSPEEFIKVHRDALESDRVSCQIHHWIDITFGYKMSGQAALAAKNVMLPSTEPMMPRSVGRRQLFTQPHPTRQCATWKTGNSTNKLAVHQCQGSELVGEKPLLPQTVYLQDLEEAAAFSEHAWHLSPLYCYHPKNLADDVSSVEEPPSESSKKGISKTPELGNKNGVPSEIDLNYLLDYIEVDDEGSVGYQELLLWRQKSYCSKALSEDVAKDIFSVGCILAELHLRRPLFDSTSLAMYLENGILPGLIQELPPHTKALVEACILKDWRRRPSAKSLFESPYFLTTVRSSYLFVAPLQLLAKDGSHLRYAANFAKQGALKAMRAFGAEMCAPYCLPLVVAPLSDTEAEWAYILLKEFLKCLKSKASFQATGYSHLKVSLLQDSFVREVWNRVGKQTYLEMVHPLVISNLFVAPHKSSASAASVLLIGFSEELGVPITVHQTILPLIHCFGKGLCTDGIDVLVRIGGLFGENFIARHILPLLKNVVRYCIDVSSMNKPEPMQSWSALALIDCLMAFEGLVTVLPKEAVVKELTEDQSFVHVMVLMQANLEIPVLQGHEEYEMTQESALSGSRFSSLRQVLLLPRGQSSIKPRLYRIPNFKVQVLLVLLPCGIKNAFAKEYMNKCGKLSFLRCSLMCRNASFIALPVAANYLIALCQRIGPDLTAFHVLPKLKELFDELAFSQETANGSGSLGRALKFSKSKVDEDAQMGSRMDLVLLLYPSFASLLGIEKLRQCCATWLLLEQYLLRCHNWKWEHTGESSRTGAENISANRPIFSKGSVSEYNPAKLLLNGVGWSIPQSQGIRGAKNLIAQKRFYSLHQDPVQRHAASSSIGKREPWFWFPSPAASWDGPDFLGRVGGLKDELPWKIRASVIHSARAHHGALRSLAVCQDECTVFTAGVGPGFKGTIQRWELTGIDCVSGYYGHEEVVNDICILSSSGRVASCDGTIHIWNSQTGKLIKVFSEPSADSLHLASPLSSASKINNDQANMLNPNSLTSGILTSAFDGSLYTCMHLLESVEKLVVGTGNGSLRFIDVVQGQKLHLWRSESIDSGFPSFVSAVCSCGSDRMQVDGASALPSWIAAGFSSGSCRLLDVRSGNLIASWRAHDGYITKLAAREDHLLVSSSLDRTLRIWDLRRGWSAEPIIFRGHTDGVSGFSVWGQDIISISKNKIGLSSLSRSADEEGQHWVTPQKLYMPDRGTRHLSVLSSISILPFSRLFLVGTEDGYLRICC</sequence>
<dbReference type="Gene3D" id="1.10.510.10">
    <property type="entry name" value="Transferase(Phosphotransferase) domain 1"/>
    <property type="match status" value="2"/>
</dbReference>
<accession>A0A438C4D1</accession>
<evidence type="ECO:0000259" key="6">
    <source>
        <dbReference type="PROSITE" id="PS50197"/>
    </source>
</evidence>
<dbReference type="InterPro" id="IPR001680">
    <property type="entry name" value="WD40_rpt"/>
</dbReference>
<dbReference type="GO" id="GO:0004672">
    <property type="term" value="F:protein kinase activity"/>
    <property type="evidence" value="ECO:0007669"/>
    <property type="project" value="InterPro"/>
</dbReference>
<dbReference type="PROSITE" id="PS50082">
    <property type="entry name" value="WD_REPEATS_2"/>
    <property type="match status" value="1"/>
</dbReference>
<dbReference type="Pfam" id="PF00400">
    <property type="entry name" value="WD40"/>
    <property type="match status" value="2"/>
</dbReference>
<dbReference type="EMBL" id="QGNW01002551">
    <property type="protein sequence ID" value="RVW18117.1"/>
    <property type="molecule type" value="Genomic_DNA"/>
</dbReference>
<dbReference type="PROSITE" id="PS50011">
    <property type="entry name" value="PROTEIN_KINASE_DOM"/>
    <property type="match status" value="1"/>
</dbReference>
<dbReference type="Pfam" id="PF02138">
    <property type="entry name" value="Beach"/>
    <property type="match status" value="1"/>
</dbReference>
<feature type="domain" description="BEACH" evidence="6">
    <location>
        <begin position="355"/>
        <end position="622"/>
    </location>
</feature>
<feature type="domain" description="Protein kinase" evidence="5">
    <location>
        <begin position="119"/>
        <end position="554"/>
    </location>
</feature>
<dbReference type="InterPro" id="IPR036372">
    <property type="entry name" value="BEACH_dom_sf"/>
</dbReference>
<dbReference type="PROSITE" id="PS00678">
    <property type="entry name" value="WD_REPEATS_1"/>
    <property type="match status" value="1"/>
</dbReference>
<gene>
    <name evidence="7" type="primary">GFS12_3</name>
    <name evidence="7" type="ORF">CK203_108356</name>
</gene>
<name>A0A438C4D1_VITVI</name>
<dbReference type="GO" id="GO:0005524">
    <property type="term" value="F:ATP binding"/>
    <property type="evidence" value="ECO:0007669"/>
    <property type="project" value="InterPro"/>
</dbReference>
<dbReference type="Pfam" id="PF00069">
    <property type="entry name" value="Pkinase"/>
    <property type="match status" value="1"/>
</dbReference>
<dbReference type="SUPFAM" id="SSF81837">
    <property type="entry name" value="BEACH domain"/>
    <property type="match status" value="1"/>
</dbReference>
<dbReference type="InterPro" id="IPR015943">
    <property type="entry name" value="WD40/YVTN_repeat-like_dom_sf"/>
</dbReference>
<dbReference type="InterPro" id="IPR000719">
    <property type="entry name" value="Prot_kinase_dom"/>
</dbReference>
<comment type="caution">
    <text evidence="7">The sequence shown here is derived from an EMBL/GenBank/DDBJ whole genome shotgun (WGS) entry which is preliminary data.</text>
</comment>
<feature type="region of interest" description="Disordered" evidence="4">
    <location>
        <begin position="667"/>
        <end position="690"/>
    </location>
</feature>
<proteinExistence type="predicted"/>
<evidence type="ECO:0000256" key="4">
    <source>
        <dbReference type="SAM" id="MobiDB-lite"/>
    </source>
</evidence>
<organism evidence="7 8">
    <name type="scientific">Vitis vinifera</name>
    <name type="common">Grape</name>
    <dbReference type="NCBI Taxonomy" id="29760"/>
    <lineage>
        <taxon>Eukaryota</taxon>
        <taxon>Viridiplantae</taxon>
        <taxon>Streptophyta</taxon>
        <taxon>Embryophyta</taxon>
        <taxon>Tracheophyta</taxon>
        <taxon>Spermatophyta</taxon>
        <taxon>Magnoliopsida</taxon>
        <taxon>eudicotyledons</taxon>
        <taxon>Gunneridae</taxon>
        <taxon>Pentapetalae</taxon>
        <taxon>rosids</taxon>
        <taxon>Vitales</taxon>
        <taxon>Vitaceae</taxon>
        <taxon>Viteae</taxon>
        <taxon>Vitis</taxon>
    </lineage>
</organism>
<evidence type="ECO:0000313" key="8">
    <source>
        <dbReference type="Proteomes" id="UP000288805"/>
    </source>
</evidence>
<dbReference type="SMART" id="SM01026">
    <property type="entry name" value="Beach"/>
    <property type="match status" value="1"/>
</dbReference>
<dbReference type="PROSITE" id="PS50294">
    <property type="entry name" value="WD_REPEATS_REGION"/>
    <property type="match status" value="1"/>
</dbReference>
<dbReference type="SUPFAM" id="SSF50978">
    <property type="entry name" value="WD40 repeat-like"/>
    <property type="match status" value="1"/>
</dbReference>
<evidence type="ECO:0000259" key="5">
    <source>
        <dbReference type="PROSITE" id="PS50011"/>
    </source>
</evidence>
<protein>
    <submittedName>
        <fullName evidence="7">Protein GFS12</fullName>
    </submittedName>
</protein>
<evidence type="ECO:0000256" key="2">
    <source>
        <dbReference type="ARBA" id="ARBA00022737"/>
    </source>
</evidence>
<dbReference type="CDD" id="cd06071">
    <property type="entry name" value="Beach"/>
    <property type="match status" value="1"/>
</dbReference>
<dbReference type="SMART" id="SM00220">
    <property type="entry name" value="S_TKc"/>
    <property type="match status" value="1"/>
</dbReference>